<keyword evidence="3" id="KW-0677">Repeat</keyword>
<evidence type="ECO:0000256" key="2">
    <source>
        <dbReference type="ARBA" id="ARBA00022723"/>
    </source>
</evidence>
<sequence>MQVIPVRRVSRSNQIKISALPAWRPAALHEGREDEPSAPGHKSPRRVLHHKLARQLTDCSRCVLPRAASYAPLARCWISDSILFFLLFLLSPPPSYFQRALSSSSSSSVLARWPAWPGQRAESERTCCAAAAMKIQCDACEAAAATVVCCADEAALSTPPTSSPASTSASLSRRSPPGSPAATSARYFVVLADRRLCRCSEKAAFIFCVEDRALFCRDCDEPIHVPGTLSGNHQRYLATGIRVGLASASACGAAACDAHDSDHGAPPKATVQPPPPQPAVSAAAQQVPSPPQFMPQSWAVDDLLQFSDYESGDKLQKESPLGFKELEWFADIDLFQAPTKAGRALAEAANDAAYYRPSKAAAGAGMRQSKKARIEVTDDEDDYLIVPDLG</sequence>
<keyword evidence="5" id="KW-0862">Zinc</keyword>
<name>A0A835BNK8_9POAL</name>
<dbReference type="Proteomes" id="UP000636709">
    <property type="component" value="Unassembled WGS sequence"/>
</dbReference>
<evidence type="ECO:0000256" key="1">
    <source>
        <dbReference type="ARBA" id="ARBA00004123"/>
    </source>
</evidence>
<dbReference type="InterPro" id="IPR000315">
    <property type="entry name" value="Znf_B-box"/>
</dbReference>
<protein>
    <recommendedName>
        <fullName evidence="10">B box-type domain-containing protein</fullName>
    </recommendedName>
</protein>
<keyword evidence="8" id="KW-0539">Nucleus</keyword>
<reference evidence="11" key="1">
    <citation type="submission" date="2020-07" db="EMBL/GenBank/DDBJ databases">
        <title>Genome sequence and genetic diversity analysis of an under-domesticated orphan crop, white fonio (Digitaria exilis).</title>
        <authorList>
            <person name="Bennetzen J.L."/>
            <person name="Chen S."/>
            <person name="Ma X."/>
            <person name="Wang X."/>
            <person name="Yssel A.E.J."/>
            <person name="Chaluvadi S.R."/>
            <person name="Johnson M."/>
            <person name="Gangashetty P."/>
            <person name="Hamidou F."/>
            <person name="Sanogo M.D."/>
            <person name="Zwaenepoel A."/>
            <person name="Wallace J."/>
            <person name="Van De Peer Y."/>
            <person name="Van Deynze A."/>
        </authorList>
    </citation>
    <scope>NUCLEOTIDE SEQUENCE</scope>
    <source>
        <tissue evidence="11">Leaves</tissue>
    </source>
</reference>
<dbReference type="InterPro" id="IPR049808">
    <property type="entry name" value="CONSTANS-like_Bbox1"/>
</dbReference>
<feature type="compositionally biased region" description="Low complexity" evidence="9">
    <location>
        <begin position="156"/>
        <end position="176"/>
    </location>
</feature>
<evidence type="ECO:0000313" key="12">
    <source>
        <dbReference type="Proteomes" id="UP000636709"/>
    </source>
</evidence>
<comment type="caution">
    <text evidence="11">The sequence shown here is derived from an EMBL/GenBank/DDBJ whole genome shotgun (WGS) entry which is preliminary data.</text>
</comment>
<keyword evidence="12" id="KW-1185">Reference proteome</keyword>
<dbReference type="SMART" id="SM00336">
    <property type="entry name" value="BBOX"/>
    <property type="match status" value="1"/>
</dbReference>
<accession>A0A835BNK8</accession>
<gene>
    <name evidence="11" type="ORF">HU200_039129</name>
</gene>
<dbReference type="PANTHER" id="PTHR31832:SF41">
    <property type="entry name" value="B-BOX ZINC FINGER PROTEIN 24"/>
    <property type="match status" value="1"/>
</dbReference>
<feature type="region of interest" description="Disordered" evidence="9">
    <location>
        <begin position="259"/>
        <end position="290"/>
    </location>
</feature>
<keyword evidence="7" id="KW-0804">Transcription</keyword>
<dbReference type="InterPro" id="IPR051979">
    <property type="entry name" value="B-box_zinc_finger"/>
</dbReference>
<dbReference type="OrthoDB" id="153872at2759"/>
<evidence type="ECO:0000313" key="11">
    <source>
        <dbReference type="EMBL" id="KAF8693712.1"/>
    </source>
</evidence>
<evidence type="ECO:0000256" key="8">
    <source>
        <dbReference type="ARBA" id="ARBA00023242"/>
    </source>
</evidence>
<comment type="subcellular location">
    <subcellularLocation>
        <location evidence="1">Nucleus</location>
    </subcellularLocation>
</comment>
<evidence type="ECO:0000256" key="7">
    <source>
        <dbReference type="ARBA" id="ARBA00023163"/>
    </source>
</evidence>
<evidence type="ECO:0000256" key="9">
    <source>
        <dbReference type="SAM" id="MobiDB-lite"/>
    </source>
</evidence>
<evidence type="ECO:0000259" key="10">
    <source>
        <dbReference type="SMART" id="SM00336"/>
    </source>
</evidence>
<dbReference type="GO" id="GO:0005634">
    <property type="term" value="C:nucleus"/>
    <property type="evidence" value="ECO:0007669"/>
    <property type="project" value="UniProtKB-SubCell"/>
</dbReference>
<proteinExistence type="predicted"/>
<dbReference type="AlphaFoldDB" id="A0A835BNK8"/>
<evidence type="ECO:0000256" key="5">
    <source>
        <dbReference type="ARBA" id="ARBA00022833"/>
    </source>
</evidence>
<dbReference type="EMBL" id="JACEFO010001924">
    <property type="protein sequence ID" value="KAF8693712.1"/>
    <property type="molecule type" value="Genomic_DNA"/>
</dbReference>
<evidence type="ECO:0000256" key="6">
    <source>
        <dbReference type="ARBA" id="ARBA00023015"/>
    </source>
</evidence>
<keyword evidence="4" id="KW-0863">Zinc-finger</keyword>
<organism evidence="11 12">
    <name type="scientific">Digitaria exilis</name>
    <dbReference type="NCBI Taxonomy" id="1010633"/>
    <lineage>
        <taxon>Eukaryota</taxon>
        <taxon>Viridiplantae</taxon>
        <taxon>Streptophyta</taxon>
        <taxon>Embryophyta</taxon>
        <taxon>Tracheophyta</taxon>
        <taxon>Spermatophyta</taxon>
        <taxon>Magnoliopsida</taxon>
        <taxon>Liliopsida</taxon>
        <taxon>Poales</taxon>
        <taxon>Poaceae</taxon>
        <taxon>PACMAD clade</taxon>
        <taxon>Panicoideae</taxon>
        <taxon>Panicodae</taxon>
        <taxon>Paniceae</taxon>
        <taxon>Anthephorinae</taxon>
        <taxon>Digitaria</taxon>
    </lineage>
</organism>
<dbReference type="PANTHER" id="PTHR31832">
    <property type="entry name" value="B-BOX ZINC FINGER PROTEIN 22"/>
    <property type="match status" value="1"/>
</dbReference>
<feature type="domain" description="B box-type" evidence="10">
    <location>
        <begin position="192"/>
        <end position="238"/>
    </location>
</feature>
<dbReference type="GO" id="GO:0006355">
    <property type="term" value="P:regulation of DNA-templated transcription"/>
    <property type="evidence" value="ECO:0007669"/>
    <property type="project" value="TreeGrafter"/>
</dbReference>
<keyword evidence="6" id="KW-0805">Transcription regulation</keyword>
<dbReference type="GO" id="GO:0009640">
    <property type="term" value="P:photomorphogenesis"/>
    <property type="evidence" value="ECO:0007669"/>
    <property type="project" value="TreeGrafter"/>
</dbReference>
<feature type="region of interest" description="Disordered" evidence="9">
    <location>
        <begin position="156"/>
        <end position="182"/>
    </location>
</feature>
<dbReference type="GO" id="GO:0008270">
    <property type="term" value="F:zinc ion binding"/>
    <property type="evidence" value="ECO:0007669"/>
    <property type="project" value="UniProtKB-KW"/>
</dbReference>
<keyword evidence="2" id="KW-0479">Metal-binding</keyword>
<dbReference type="CDD" id="cd19821">
    <property type="entry name" value="Bbox1_BBX-like"/>
    <property type="match status" value="1"/>
</dbReference>
<evidence type="ECO:0000256" key="4">
    <source>
        <dbReference type="ARBA" id="ARBA00022771"/>
    </source>
</evidence>
<evidence type="ECO:0000256" key="3">
    <source>
        <dbReference type="ARBA" id="ARBA00022737"/>
    </source>
</evidence>